<dbReference type="OrthoDB" id="1001765at2759"/>
<organism evidence="2 4">
    <name type="scientific">Elsinoe australis</name>
    <dbReference type="NCBI Taxonomy" id="40998"/>
    <lineage>
        <taxon>Eukaryota</taxon>
        <taxon>Fungi</taxon>
        <taxon>Dikarya</taxon>
        <taxon>Ascomycota</taxon>
        <taxon>Pezizomycotina</taxon>
        <taxon>Dothideomycetes</taxon>
        <taxon>Dothideomycetidae</taxon>
        <taxon>Myriangiales</taxon>
        <taxon>Elsinoaceae</taxon>
        <taxon>Elsinoe</taxon>
    </lineage>
</organism>
<accession>A0A2P7YCD8</accession>
<dbReference type="Pfam" id="PF13668">
    <property type="entry name" value="Ferritin_2"/>
    <property type="match status" value="1"/>
</dbReference>
<dbReference type="EMBL" id="PTQR01000081">
    <property type="protein sequence ID" value="TKX21349.1"/>
    <property type="molecule type" value="Genomic_DNA"/>
</dbReference>
<dbReference type="STRING" id="40998.A0A2P7YCD8"/>
<feature type="chain" id="PRO_5036046868" evidence="1">
    <location>
        <begin position="18"/>
        <end position="321"/>
    </location>
</feature>
<dbReference type="PANTHER" id="PTHR31694:SF26">
    <property type="entry name" value="OS05G0151100 PROTEIN"/>
    <property type="match status" value="1"/>
</dbReference>
<comment type="caution">
    <text evidence="2">The sequence shown here is derived from an EMBL/GenBank/DDBJ whole genome shotgun (WGS) entry which is preliminary data.</text>
</comment>
<dbReference type="PANTHER" id="PTHR31694">
    <property type="entry name" value="DESICCATION-LIKE PROTEIN"/>
    <property type="match status" value="1"/>
</dbReference>
<evidence type="ECO:0000313" key="2">
    <source>
        <dbReference type="EMBL" id="PSK33638.1"/>
    </source>
</evidence>
<dbReference type="InterPro" id="IPR009078">
    <property type="entry name" value="Ferritin-like_SF"/>
</dbReference>
<sequence>MKTSIYSAAFFAALAAAAPHSHFEKRQDDGTDSGVSDEQILNYALTLEHLEAAFYTQGLQQYNAKAFEKVNIKGKNFYKNFKKVMRDEVSHVAVIESIMASANMTSTKPCTYDFGLTGPRDFIAKAGLLEGVGVSAYLGAAALISDKTYLTAAGSILTVEARHNAFIRNLRTQSPFPASYDTPLDFNQVYTLAAGFIKECPSDNPDLGVSAFPALTVSGKNMNFKNKEITFTVPSDFTFPDGSVYVAWPAVTGPIIVEATADSDAKTVTCTIPSSGGAVGPLGQSYAVLTTSATELTDAVTIAGPAFVNVASPYLEGNGSA</sequence>
<evidence type="ECO:0000313" key="3">
    <source>
        <dbReference type="EMBL" id="TKX21349.1"/>
    </source>
</evidence>
<dbReference type="SUPFAM" id="SSF47240">
    <property type="entry name" value="Ferritin-like"/>
    <property type="match status" value="1"/>
</dbReference>
<keyword evidence="1" id="KW-0732">Signal</keyword>
<evidence type="ECO:0000313" key="4">
    <source>
        <dbReference type="Proteomes" id="UP000243723"/>
    </source>
</evidence>
<feature type="signal peptide" evidence="1">
    <location>
        <begin position="1"/>
        <end position="17"/>
    </location>
</feature>
<gene>
    <name evidence="2" type="ORF">B9Z65_7525</name>
    <name evidence="3" type="ORF">C1H76_6423</name>
</gene>
<name>A0A2P7YCD8_9PEZI</name>
<dbReference type="Proteomes" id="UP000308133">
    <property type="component" value="Unassembled WGS sequence"/>
</dbReference>
<reference evidence="2 4" key="1">
    <citation type="submission" date="2017-05" db="EMBL/GenBank/DDBJ databases">
        <title>Draft genome sequence of Elsinoe australis.</title>
        <authorList>
            <person name="Cheng Q."/>
        </authorList>
    </citation>
    <scope>NUCLEOTIDE SEQUENCE [LARGE SCALE GENOMIC DNA]</scope>
    <source>
        <strain evidence="2 4">NL1</strain>
    </source>
</reference>
<dbReference type="Proteomes" id="UP000243723">
    <property type="component" value="Unassembled WGS sequence"/>
</dbReference>
<dbReference type="AlphaFoldDB" id="A0A2P7YCD8"/>
<proteinExistence type="predicted"/>
<evidence type="ECO:0000313" key="5">
    <source>
        <dbReference type="Proteomes" id="UP000308133"/>
    </source>
</evidence>
<keyword evidence="4" id="KW-1185">Reference proteome</keyword>
<reference evidence="3 5" key="2">
    <citation type="submission" date="2018-02" db="EMBL/GenBank/DDBJ databases">
        <title>Draft genome sequences of Elsinoe sp., causing black scab on jojoba.</title>
        <authorList>
            <person name="Stodart B."/>
            <person name="Jeffress S."/>
            <person name="Ash G."/>
            <person name="Arun Chinnappa K."/>
        </authorList>
    </citation>
    <scope>NUCLEOTIDE SEQUENCE [LARGE SCALE GENOMIC DNA]</scope>
    <source>
        <strain evidence="3 5">Hillstone_2</strain>
    </source>
</reference>
<dbReference type="InterPro" id="IPR052965">
    <property type="entry name" value="Pigment-catalase-like"/>
</dbReference>
<dbReference type="EMBL" id="NHZQ01000448">
    <property type="protein sequence ID" value="PSK33638.1"/>
    <property type="molecule type" value="Genomic_DNA"/>
</dbReference>
<protein>
    <submittedName>
        <fullName evidence="3">Ferritin-like domain-containing protein 2</fullName>
    </submittedName>
    <submittedName>
        <fullName evidence="2">Protein rds1</fullName>
    </submittedName>
</protein>
<evidence type="ECO:0000256" key="1">
    <source>
        <dbReference type="SAM" id="SignalP"/>
    </source>
</evidence>